<evidence type="ECO:0000313" key="2">
    <source>
        <dbReference type="Ensembl" id="ENSHHUP00000037380.1"/>
    </source>
</evidence>
<dbReference type="GeneTree" id="ENSGT00970000193610"/>
<dbReference type="Pfam" id="PF15576">
    <property type="entry name" value="DUF4661"/>
    <property type="match status" value="1"/>
</dbReference>
<dbReference type="InterPro" id="IPR029073">
    <property type="entry name" value="DUF4661"/>
</dbReference>
<keyword evidence="1" id="KW-1133">Transmembrane helix</keyword>
<reference evidence="3" key="1">
    <citation type="submission" date="2018-06" db="EMBL/GenBank/DDBJ databases">
        <title>Genome assembly of Danube salmon.</title>
        <authorList>
            <person name="Macqueen D.J."/>
            <person name="Gundappa M.K."/>
        </authorList>
    </citation>
    <scope>NUCLEOTIDE SEQUENCE [LARGE SCALE GENOMIC DNA]</scope>
</reference>
<dbReference type="STRING" id="62062.ENSHHUP00000037380"/>
<keyword evidence="1" id="KW-0472">Membrane</keyword>
<keyword evidence="1" id="KW-0812">Transmembrane</keyword>
<dbReference type="AlphaFoldDB" id="A0A4W5MJ90"/>
<dbReference type="PANTHER" id="PTHR14307">
    <property type="entry name" value="C6ORF47 FAMILY MEMBER"/>
    <property type="match status" value="1"/>
</dbReference>
<dbReference type="PANTHER" id="PTHR14307:SF0">
    <property type="entry name" value="SI:CH73-25F10.6"/>
    <property type="match status" value="1"/>
</dbReference>
<reference evidence="2" key="2">
    <citation type="submission" date="2025-08" db="UniProtKB">
        <authorList>
            <consortium name="Ensembl"/>
        </authorList>
    </citation>
    <scope>IDENTIFICATION</scope>
</reference>
<protein>
    <submittedName>
        <fullName evidence="2">Si:ch73-25f10.6</fullName>
    </submittedName>
</protein>
<name>A0A4W5MJ90_9TELE</name>
<feature type="transmembrane region" description="Helical" evidence="1">
    <location>
        <begin position="222"/>
        <end position="244"/>
    </location>
</feature>
<dbReference type="Ensembl" id="ENSHHUT00000038864.1">
    <property type="protein sequence ID" value="ENSHHUP00000037380.1"/>
    <property type="gene ID" value="ENSHHUG00000023409.1"/>
</dbReference>
<keyword evidence="3" id="KW-1185">Reference proteome</keyword>
<dbReference type="Proteomes" id="UP000314982">
    <property type="component" value="Unassembled WGS sequence"/>
</dbReference>
<sequence>MTAVVGRVWGWVRPAISYWPWGSKAGPDKTMRDKPVTDEQQTRGSWGLGGLRTWVWGAGQKRQTSEQTTLIDEYWEASEEKIQSREIEKLDAGKQEAEGKAGHGDSRWWNKVLPSSHLFWLRTAEPGGLSQRKCVGGGWDSDNDGAYSDYGTPPPSPTPRSSSAFQFFALAWNGEIVPEHFEICFNLLRHLFDLLVVGFLWIVSPPTKLVLEVLGVQGGLKLWLHGMAMFSVSTVGMAGLLWLVQEYLLQFALLYGIVQALVISVSIQQSVILGEGDEEEYEKDVEDEKEVEDVEVRDDGEVTEMYLTTKEYIKGKMILE</sequence>
<organism evidence="2 3">
    <name type="scientific">Hucho hucho</name>
    <name type="common">huchen</name>
    <dbReference type="NCBI Taxonomy" id="62062"/>
    <lineage>
        <taxon>Eukaryota</taxon>
        <taxon>Metazoa</taxon>
        <taxon>Chordata</taxon>
        <taxon>Craniata</taxon>
        <taxon>Vertebrata</taxon>
        <taxon>Euteleostomi</taxon>
        <taxon>Actinopterygii</taxon>
        <taxon>Neopterygii</taxon>
        <taxon>Teleostei</taxon>
        <taxon>Protacanthopterygii</taxon>
        <taxon>Salmoniformes</taxon>
        <taxon>Salmonidae</taxon>
        <taxon>Salmoninae</taxon>
        <taxon>Hucho</taxon>
    </lineage>
</organism>
<feature type="transmembrane region" description="Helical" evidence="1">
    <location>
        <begin position="251"/>
        <end position="272"/>
    </location>
</feature>
<evidence type="ECO:0000313" key="3">
    <source>
        <dbReference type="Proteomes" id="UP000314982"/>
    </source>
</evidence>
<reference evidence="2" key="3">
    <citation type="submission" date="2025-09" db="UniProtKB">
        <authorList>
            <consortium name="Ensembl"/>
        </authorList>
    </citation>
    <scope>IDENTIFICATION</scope>
</reference>
<accession>A0A4W5MJ90</accession>
<evidence type="ECO:0000256" key="1">
    <source>
        <dbReference type="SAM" id="Phobius"/>
    </source>
</evidence>
<proteinExistence type="predicted"/>